<feature type="transmembrane region" description="Helical" evidence="7">
    <location>
        <begin position="183"/>
        <end position="203"/>
    </location>
</feature>
<dbReference type="CDD" id="cd16917">
    <property type="entry name" value="HATPase_UhpB-NarQ-NarX-like"/>
    <property type="match status" value="1"/>
</dbReference>
<feature type="transmembrane region" description="Helical" evidence="7">
    <location>
        <begin position="120"/>
        <end position="138"/>
    </location>
</feature>
<dbReference type="InterPro" id="IPR050482">
    <property type="entry name" value="Sensor_HK_TwoCompSys"/>
</dbReference>
<keyword evidence="7" id="KW-0472">Membrane</keyword>
<feature type="transmembrane region" description="Helical" evidence="7">
    <location>
        <begin position="240"/>
        <end position="260"/>
    </location>
</feature>
<feature type="transmembrane region" description="Helical" evidence="7">
    <location>
        <begin position="215"/>
        <end position="234"/>
    </location>
</feature>
<comment type="catalytic activity">
    <reaction evidence="1">
        <text>ATP + protein L-histidine = ADP + protein N-phospho-L-histidine.</text>
        <dbReference type="EC" id="2.7.13.3"/>
    </reaction>
</comment>
<evidence type="ECO:0000256" key="6">
    <source>
        <dbReference type="SAM" id="MobiDB-lite"/>
    </source>
</evidence>
<evidence type="ECO:0000256" key="1">
    <source>
        <dbReference type="ARBA" id="ARBA00000085"/>
    </source>
</evidence>
<comment type="caution">
    <text evidence="9">The sequence shown here is derived from an EMBL/GenBank/DDBJ whole genome shotgun (WGS) entry which is preliminary data.</text>
</comment>
<feature type="transmembrane region" description="Helical" evidence="7">
    <location>
        <begin position="336"/>
        <end position="357"/>
    </location>
</feature>
<dbReference type="EMBL" id="BSFE01000001">
    <property type="protein sequence ID" value="GLK51095.1"/>
    <property type="molecule type" value="Genomic_DNA"/>
</dbReference>
<feature type="region of interest" description="Disordered" evidence="6">
    <location>
        <begin position="632"/>
        <end position="655"/>
    </location>
</feature>
<evidence type="ECO:0000256" key="2">
    <source>
        <dbReference type="ARBA" id="ARBA00012438"/>
    </source>
</evidence>
<dbReference type="SMART" id="SM00387">
    <property type="entry name" value="HATPase_c"/>
    <property type="match status" value="1"/>
</dbReference>
<evidence type="ECO:0000313" key="10">
    <source>
        <dbReference type="Proteomes" id="UP001143486"/>
    </source>
</evidence>
<dbReference type="AlphaFoldDB" id="A0A9W6IL47"/>
<feature type="transmembrane region" description="Helical" evidence="7">
    <location>
        <begin position="145"/>
        <end position="163"/>
    </location>
</feature>
<reference evidence="9" key="1">
    <citation type="journal article" date="2014" name="Int. J. Syst. Evol. Microbiol.">
        <title>Complete genome sequence of Corynebacterium casei LMG S-19264T (=DSM 44701T), isolated from a smear-ripened cheese.</title>
        <authorList>
            <consortium name="US DOE Joint Genome Institute (JGI-PGF)"/>
            <person name="Walter F."/>
            <person name="Albersmeier A."/>
            <person name="Kalinowski J."/>
            <person name="Ruckert C."/>
        </authorList>
    </citation>
    <scope>NUCLEOTIDE SEQUENCE</scope>
    <source>
        <strain evidence="9">VKM B-1513</strain>
    </source>
</reference>
<proteinExistence type="predicted"/>
<evidence type="ECO:0000256" key="3">
    <source>
        <dbReference type="ARBA" id="ARBA00022679"/>
    </source>
</evidence>
<dbReference type="GO" id="GO:0004673">
    <property type="term" value="F:protein histidine kinase activity"/>
    <property type="evidence" value="ECO:0007669"/>
    <property type="project" value="UniProtKB-EC"/>
</dbReference>
<feature type="transmembrane region" description="Helical" evidence="7">
    <location>
        <begin position="363"/>
        <end position="383"/>
    </location>
</feature>
<feature type="transmembrane region" description="Helical" evidence="7">
    <location>
        <begin position="272"/>
        <end position="291"/>
    </location>
</feature>
<dbReference type="GO" id="GO:0000160">
    <property type="term" value="P:phosphorelay signal transduction system"/>
    <property type="evidence" value="ECO:0007669"/>
    <property type="project" value="UniProtKB-KW"/>
</dbReference>
<protein>
    <recommendedName>
        <fullName evidence="2">histidine kinase</fullName>
        <ecNumber evidence="2">2.7.13.3</ecNumber>
    </recommendedName>
</protein>
<evidence type="ECO:0000313" key="9">
    <source>
        <dbReference type="EMBL" id="GLK51095.1"/>
    </source>
</evidence>
<dbReference type="Pfam" id="PF02518">
    <property type="entry name" value="HATPase_c"/>
    <property type="match status" value="1"/>
</dbReference>
<dbReference type="Proteomes" id="UP001143486">
    <property type="component" value="Unassembled WGS sequence"/>
</dbReference>
<evidence type="ECO:0000256" key="4">
    <source>
        <dbReference type="ARBA" id="ARBA00022777"/>
    </source>
</evidence>
<keyword evidence="3" id="KW-0808">Transferase</keyword>
<feature type="transmembrane region" description="Helical" evidence="7">
    <location>
        <begin position="311"/>
        <end position="329"/>
    </location>
</feature>
<feature type="compositionally biased region" description="Basic and acidic residues" evidence="6">
    <location>
        <begin position="643"/>
        <end position="655"/>
    </location>
</feature>
<keyword evidence="7" id="KW-1133">Transmembrane helix</keyword>
<accession>A0A9W6IL47</accession>
<dbReference type="RefSeq" id="WP_271185488.1">
    <property type="nucleotide sequence ID" value="NZ_BSFE01000001.1"/>
</dbReference>
<sequence length="699" mass="75227">MVLVTLGFVWVVLSLDGANLAAERSLAHDNVLLMIDREPFDLAPDAPVSFSGISGAELVIPAADLAKDPRLETAQRHQLAAHLRAGLSASARFTDLSGITHTREVRPRHARLSDFDGGDWMGLASALLGALFGLAVWASRPQLPAALAYGIAGGLLLASALTYRMYLKFGLLTPPELATTTSVLNGAVLHAFGLAFVFVFLLFPKALLTPRTAVAAAVASGIVALSVVALGQFIDARISYSIQMVEYLALLALVCIQFWIGRKATILRPSLIILLATILLGIALYALTVLLPESGLVKVTLGEDAAFPLFVLIYCGIGIAIVRTSLLSLDGWVRNIVLSVAFLAAILLVDIALLTFVTRQQDVALGLAFAGAALVYFPLREWLARRQERRRLAVVQHALSRAADLVFAANDQQRSESWRAAVEASFQPLEIETDPAPVKVPAIGQNGTILRLPSLGGAPALLCRHADGGRRPFAAGDLDTAAALIRMTERLIATRDAYLAGVTEERHRIARDLHDDVSGRLMISLHRSDTDGMRQDVREAMADIRTIVTGLAGKPRELADLLADLQEESRSRCEAAGFSLDWPPDETETGCPLDYAVYRHLLALFRESVSNAIRHSGGDRVTIRTTLSHGRLSAQISDNGTGKQEDTLQRSDGGHGLDNCRLRARSLNGHFAFEQTPTGSDARFDIDLSATPAATDPGH</sequence>
<keyword evidence="10" id="KW-1185">Reference proteome</keyword>
<name>A0A9W6IL47_9PROT</name>
<feature type="compositionally biased region" description="Polar residues" evidence="6">
    <location>
        <begin position="632"/>
        <end position="642"/>
    </location>
</feature>
<feature type="domain" description="Histidine kinase/HSP90-like ATPase" evidence="8">
    <location>
        <begin position="596"/>
        <end position="692"/>
    </location>
</feature>
<evidence type="ECO:0000259" key="8">
    <source>
        <dbReference type="SMART" id="SM00387"/>
    </source>
</evidence>
<dbReference type="PANTHER" id="PTHR24421:SF10">
    <property type="entry name" value="NITRATE_NITRITE SENSOR PROTEIN NARQ"/>
    <property type="match status" value="1"/>
</dbReference>
<keyword evidence="5" id="KW-0902">Two-component regulatory system</keyword>
<reference evidence="9" key="2">
    <citation type="submission" date="2023-01" db="EMBL/GenBank/DDBJ databases">
        <authorList>
            <person name="Sun Q."/>
            <person name="Evtushenko L."/>
        </authorList>
    </citation>
    <scope>NUCLEOTIDE SEQUENCE</scope>
    <source>
        <strain evidence="9">VKM B-1513</strain>
    </source>
</reference>
<dbReference type="InterPro" id="IPR036890">
    <property type="entry name" value="HATPase_C_sf"/>
</dbReference>
<dbReference type="PANTHER" id="PTHR24421">
    <property type="entry name" value="NITRATE/NITRITE SENSOR PROTEIN NARX-RELATED"/>
    <property type="match status" value="1"/>
</dbReference>
<keyword evidence="7" id="KW-0812">Transmembrane</keyword>
<keyword evidence="4" id="KW-0418">Kinase</keyword>
<evidence type="ECO:0000256" key="7">
    <source>
        <dbReference type="SAM" id="Phobius"/>
    </source>
</evidence>
<dbReference type="Gene3D" id="3.30.565.10">
    <property type="entry name" value="Histidine kinase-like ATPase, C-terminal domain"/>
    <property type="match status" value="1"/>
</dbReference>
<gene>
    <name evidence="9" type="ORF">GCM10017621_06030</name>
</gene>
<organism evidence="9 10">
    <name type="scientific">Maricaulis virginensis</name>
    <dbReference type="NCBI Taxonomy" id="144022"/>
    <lineage>
        <taxon>Bacteria</taxon>
        <taxon>Pseudomonadati</taxon>
        <taxon>Pseudomonadota</taxon>
        <taxon>Alphaproteobacteria</taxon>
        <taxon>Maricaulales</taxon>
        <taxon>Maricaulaceae</taxon>
        <taxon>Maricaulis</taxon>
    </lineage>
</organism>
<dbReference type="EC" id="2.7.13.3" evidence="2"/>
<dbReference type="SUPFAM" id="SSF55874">
    <property type="entry name" value="ATPase domain of HSP90 chaperone/DNA topoisomerase II/histidine kinase"/>
    <property type="match status" value="1"/>
</dbReference>
<evidence type="ECO:0000256" key="5">
    <source>
        <dbReference type="ARBA" id="ARBA00023012"/>
    </source>
</evidence>
<dbReference type="InterPro" id="IPR003594">
    <property type="entry name" value="HATPase_dom"/>
</dbReference>